<dbReference type="Proteomes" id="UP000823773">
    <property type="component" value="Unassembled WGS sequence"/>
</dbReference>
<sequence>MILSRQGRAAPYDVVLAGEYYYDLIFSGLGDVPRLGADVWSKDFDAVPGASYTTARAFSLLDVKAGWWCETGTDLFSQLMIAAATRDAIDVSLFQRRAQARIRLSVAFSMAQDRGFISHFQGEETLPSKAEIERLGPRVLIVQGLTCRNDLADLFAFARSMGIFCCLDCQHVDEDIAEGNLADILRHTDCFICNETEATRLTGSASHDGALLAIAGYCPTVVIKRGARGAAALHAGQVIEIGAPQVEVVDTTGAGDSFNAGFIYGLLQGWPMAKALRAAVACGSASVTAHGGKALPRESELLQSMAEATW</sequence>
<dbReference type="EMBL" id="JAGGJR010000003">
    <property type="protein sequence ID" value="MBP1872532.1"/>
    <property type="molecule type" value="Genomic_DNA"/>
</dbReference>
<protein>
    <submittedName>
        <fullName evidence="1">Sugar/nucleoside kinase (Ribokinase family)</fullName>
    </submittedName>
</protein>
<evidence type="ECO:0000313" key="2">
    <source>
        <dbReference type="Proteomes" id="UP000823773"/>
    </source>
</evidence>
<keyword evidence="2" id="KW-1185">Reference proteome</keyword>
<evidence type="ECO:0000313" key="1">
    <source>
        <dbReference type="EMBL" id="MBP1872532.1"/>
    </source>
</evidence>
<accession>A0ACC5SUH2</accession>
<proteinExistence type="predicted"/>
<organism evidence="1 2">
    <name type="scientific">Ensifer adhaerens</name>
    <name type="common">Sinorhizobium morelense</name>
    <dbReference type="NCBI Taxonomy" id="106592"/>
    <lineage>
        <taxon>Bacteria</taxon>
        <taxon>Pseudomonadati</taxon>
        <taxon>Pseudomonadota</taxon>
        <taxon>Alphaproteobacteria</taxon>
        <taxon>Hyphomicrobiales</taxon>
        <taxon>Rhizobiaceae</taxon>
        <taxon>Sinorhizobium/Ensifer group</taxon>
        <taxon>Ensifer</taxon>
    </lineage>
</organism>
<reference evidence="1" key="1">
    <citation type="submission" date="2021-03" db="EMBL/GenBank/DDBJ databases">
        <title>Genomic Encyclopedia of Type Strains, Phase IV (KMG-IV): sequencing the most valuable type-strain genomes for metagenomic binning, comparative biology and taxonomic classification.</title>
        <authorList>
            <person name="Goeker M."/>
        </authorList>
    </citation>
    <scope>NUCLEOTIDE SEQUENCE</scope>
    <source>
        <strain evidence="1">DSM 18131</strain>
    </source>
</reference>
<gene>
    <name evidence="1" type="ORF">J2Z19_002244</name>
</gene>
<comment type="caution">
    <text evidence="1">The sequence shown here is derived from an EMBL/GenBank/DDBJ whole genome shotgun (WGS) entry which is preliminary data.</text>
</comment>
<keyword evidence="1" id="KW-0418">Kinase</keyword>
<keyword evidence="1" id="KW-0808">Transferase</keyword>
<name>A0ACC5SUH2_ENSAD</name>